<dbReference type="Proteomes" id="UP000230392">
    <property type="component" value="Unassembled WGS sequence"/>
</dbReference>
<reference evidence="5 6" key="1">
    <citation type="submission" date="2017-09" db="EMBL/GenBank/DDBJ databases">
        <title>Depth-based differentiation of microbial function through sediment-hosted aquifers and enrichment of novel symbionts in the deep terrestrial subsurface.</title>
        <authorList>
            <person name="Probst A.J."/>
            <person name="Ladd B."/>
            <person name="Jarett J.K."/>
            <person name="Geller-Mcgrath D.E."/>
            <person name="Sieber C.M."/>
            <person name="Emerson J.B."/>
            <person name="Anantharaman K."/>
            <person name="Thomas B.C."/>
            <person name="Malmstrom R."/>
            <person name="Stieglmeier M."/>
            <person name="Klingl A."/>
            <person name="Woyke T."/>
            <person name="Ryan C.M."/>
            <person name="Banfield J.F."/>
        </authorList>
    </citation>
    <scope>NUCLEOTIDE SEQUENCE [LARGE SCALE GENOMIC DNA]</scope>
    <source>
        <strain evidence="5">CG23_combo_of_CG06-09_8_20_14_all_48_7</strain>
    </source>
</reference>
<dbReference type="GO" id="GO:0008170">
    <property type="term" value="F:N-methyltransferase activity"/>
    <property type="evidence" value="ECO:0007669"/>
    <property type="project" value="InterPro"/>
</dbReference>
<keyword evidence="2" id="KW-0808">Transferase</keyword>
<dbReference type="GO" id="GO:0003677">
    <property type="term" value="F:DNA binding"/>
    <property type="evidence" value="ECO:0007669"/>
    <property type="project" value="InterPro"/>
</dbReference>
<dbReference type="PANTHER" id="PTHR13370">
    <property type="entry name" value="RNA METHYLASE-RELATED"/>
    <property type="match status" value="1"/>
</dbReference>
<evidence type="ECO:0000259" key="4">
    <source>
        <dbReference type="Pfam" id="PF01555"/>
    </source>
</evidence>
<gene>
    <name evidence="5" type="ORF">COX46_01825</name>
</gene>
<accession>A0A2G9YB99</accession>
<evidence type="ECO:0000256" key="2">
    <source>
        <dbReference type="ARBA" id="ARBA00022679"/>
    </source>
</evidence>
<evidence type="ECO:0000313" key="6">
    <source>
        <dbReference type="Proteomes" id="UP000230392"/>
    </source>
</evidence>
<dbReference type="PRINTS" id="PR00508">
    <property type="entry name" value="S21N4MTFRASE"/>
</dbReference>
<dbReference type="CDD" id="cd02440">
    <property type="entry name" value="AdoMet_MTases"/>
    <property type="match status" value="1"/>
</dbReference>
<evidence type="ECO:0000256" key="1">
    <source>
        <dbReference type="ARBA" id="ARBA00022603"/>
    </source>
</evidence>
<dbReference type="InterPro" id="IPR002941">
    <property type="entry name" value="DNA_methylase_N4/N6"/>
</dbReference>
<name>A0A2G9YB99_9BACT</name>
<dbReference type="AlphaFoldDB" id="A0A2G9YB99"/>
<sequence length="304" mass="35216">MSNCQIICGDCLKHLSEKRIPQKIDLTFLDPPFNQDKEYNSWNDNLPEERYWQMMNKVCREVFGITSKGGAIYFMQREKNTEFVLQCLRETGWTFQNLIIWKKKTSAVPCSNKFGKHFQIIVFATKGSTPRVFNRLRISPPLPPNYKHERDNGVFLTDVWDDIRELTSGYFAGDEALRKENGERLHKQQSPLLLLLRIILSSTKIGDAVFDPFAGTGTTLIVAEQTGRKSIGIEIDEENVKCIKKRLQKISKGDDLRKFYKDYIHTENIQKIWDIGFNHSLLKKSEPPNLFEDKCIPSTIFSTL</sequence>
<organism evidence="5 6">
    <name type="scientific">bacterium (Candidatus Ratteibacteria) CG23_combo_of_CG06-09_8_20_14_all_48_7</name>
    <dbReference type="NCBI Taxonomy" id="2014292"/>
    <lineage>
        <taxon>Bacteria</taxon>
        <taxon>Candidatus Ratteibacteria</taxon>
    </lineage>
</organism>
<proteinExistence type="inferred from homology"/>
<comment type="similarity">
    <text evidence="3">Belongs to the N(4)/N(6)-methyltransferase family.</text>
</comment>
<dbReference type="EMBL" id="PCRF01000083">
    <property type="protein sequence ID" value="PIP16506.1"/>
    <property type="molecule type" value="Genomic_DNA"/>
</dbReference>
<evidence type="ECO:0000256" key="3">
    <source>
        <dbReference type="RuleBase" id="RU362026"/>
    </source>
</evidence>
<dbReference type="EC" id="2.1.1.-" evidence="3"/>
<dbReference type="InterPro" id="IPR029063">
    <property type="entry name" value="SAM-dependent_MTases_sf"/>
</dbReference>
<protein>
    <recommendedName>
        <fullName evidence="3">Methyltransferase</fullName>
        <ecNumber evidence="3">2.1.1.-</ecNumber>
    </recommendedName>
</protein>
<dbReference type="Gene3D" id="3.40.50.150">
    <property type="entry name" value="Vaccinia Virus protein VP39"/>
    <property type="match status" value="1"/>
</dbReference>
<dbReference type="PANTHER" id="PTHR13370:SF3">
    <property type="entry name" value="TRNA (GUANINE(10)-N2)-METHYLTRANSFERASE HOMOLOG"/>
    <property type="match status" value="1"/>
</dbReference>
<dbReference type="Pfam" id="PF01555">
    <property type="entry name" value="N6_N4_Mtase"/>
    <property type="match status" value="1"/>
</dbReference>
<dbReference type="InterPro" id="IPR001091">
    <property type="entry name" value="RM_Methyltransferase"/>
</dbReference>
<dbReference type="GO" id="GO:0005737">
    <property type="term" value="C:cytoplasm"/>
    <property type="evidence" value="ECO:0007669"/>
    <property type="project" value="TreeGrafter"/>
</dbReference>
<dbReference type="SUPFAM" id="SSF53335">
    <property type="entry name" value="S-adenosyl-L-methionine-dependent methyltransferases"/>
    <property type="match status" value="1"/>
</dbReference>
<comment type="caution">
    <text evidence="5">The sequence shown here is derived from an EMBL/GenBank/DDBJ whole genome shotgun (WGS) entry which is preliminary data.</text>
</comment>
<keyword evidence="1 5" id="KW-0489">Methyltransferase</keyword>
<dbReference type="GO" id="GO:0032259">
    <property type="term" value="P:methylation"/>
    <property type="evidence" value="ECO:0007669"/>
    <property type="project" value="UniProtKB-KW"/>
</dbReference>
<feature type="domain" description="DNA methylase N-4/N-6" evidence="4">
    <location>
        <begin position="24"/>
        <end position="245"/>
    </location>
</feature>
<evidence type="ECO:0000313" key="5">
    <source>
        <dbReference type="EMBL" id="PIP16506.1"/>
    </source>
</evidence>